<name>A0A8J5TJ52_HOMAM</name>
<dbReference type="AlphaFoldDB" id="A0A8J5TJ52"/>
<organism evidence="1 2">
    <name type="scientific">Homarus americanus</name>
    <name type="common">American lobster</name>
    <dbReference type="NCBI Taxonomy" id="6706"/>
    <lineage>
        <taxon>Eukaryota</taxon>
        <taxon>Metazoa</taxon>
        <taxon>Ecdysozoa</taxon>
        <taxon>Arthropoda</taxon>
        <taxon>Crustacea</taxon>
        <taxon>Multicrustacea</taxon>
        <taxon>Malacostraca</taxon>
        <taxon>Eumalacostraca</taxon>
        <taxon>Eucarida</taxon>
        <taxon>Decapoda</taxon>
        <taxon>Pleocyemata</taxon>
        <taxon>Astacidea</taxon>
        <taxon>Nephropoidea</taxon>
        <taxon>Nephropidae</taxon>
        <taxon>Homarus</taxon>
    </lineage>
</organism>
<reference evidence="1" key="1">
    <citation type="journal article" date="2021" name="Sci. Adv.">
        <title>The American lobster genome reveals insights on longevity, neural, and immune adaptations.</title>
        <authorList>
            <person name="Polinski J.M."/>
            <person name="Zimin A.V."/>
            <person name="Clark K.F."/>
            <person name="Kohn A.B."/>
            <person name="Sadowski N."/>
            <person name="Timp W."/>
            <person name="Ptitsyn A."/>
            <person name="Khanna P."/>
            <person name="Romanova D.Y."/>
            <person name="Williams P."/>
            <person name="Greenwood S.J."/>
            <person name="Moroz L.L."/>
            <person name="Walt D.R."/>
            <person name="Bodnar A.G."/>
        </authorList>
    </citation>
    <scope>NUCLEOTIDE SEQUENCE</scope>
    <source>
        <strain evidence="1">GMGI-L3</strain>
    </source>
</reference>
<gene>
    <name evidence="1" type="ORF">Hamer_G008468</name>
</gene>
<comment type="caution">
    <text evidence="1">The sequence shown here is derived from an EMBL/GenBank/DDBJ whole genome shotgun (WGS) entry which is preliminary data.</text>
</comment>
<evidence type="ECO:0000313" key="2">
    <source>
        <dbReference type="Proteomes" id="UP000747542"/>
    </source>
</evidence>
<keyword evidence="2" id="KW-1185">Reference proteome</keyword>
<sequence length="121" mass="13395">MAGTSDAGMALKVSNNSYKAGQIGHVYATGTEDGHENPYSYEGDIRLLTKNAKIVLPIVSVKIRGKDSHQRNHIRTLALLDLGSDRSYCIKDLAQKLRVKETPTLVTMGTFGKKRYTSQRK</sequence>
<proteinExistence type="predicted"/>
<dbReference type="EMBL" id="JAHLQT010010178">
    <property type="protein sequence ID" value="KAG7172967.1"/>
    <property type="molecule type" value="Genomic_DNA"/>
</dbReference>
<evidence type="ECO:0000313" key="1">
    <source>
        <dbReference type="EMBL" id="KAG7172967.1"/>
    </source>
</evidence>
<dbReference type="Proteomes" id="UP000747542">
    <property type="component" value="Unassembled WGS sequence"/>
</dbReference>
<accession>A0A8J5TJ52</accession>
<protein>
    <submittedName>
        <fullName evidence="1">Uncharacterized protein</fullName>
    </submittedName>
</protein>